<name>A0A251ZSV1_9PROT</name>
<feature type="domain" description="Autotransproter heptosyltransferase TibC/BAHTCr-like N-terminal" evidence="4">
    <location>
        <begin position="97"/>
        <end position="158"/>
    </location>
</feature>
<feature type="compositionally biased region" description="Low complexity" evidence="3">
    <location>
        <begin position="59"/>
        <end position="85"/>
    </location>
</feature>
<dbReference type="AlphaFoldDB" id="A0A251ZSV1"/>
<evidence type="ECO:0000313" key="6">
    <source>
        <dbReference type="Proteomes" id="UP000194946"/>
    </source>
</evidence>
<dbReference type="InterPro" id="IPR051199">
    <property type="entry name" value="LPS_LOS_Heptosyltrfase"/>
</dbReference>
<dbReference type="GO" id="GO:0005829">
    <property type="term" value="C:cytosol"/>
    <property type="evidence" value="ECO:0007669"/>
    <property type="project" value="TreeGrafter"/>
</dbReference>
<keyword evidence="2 5" id="KW-0808">Transferase</keyword>
<dbReference type="GO" id="GO:0009244">
    <property type="term" value="P:lipopolysaccharide core region biosynthetic process"/>
    <property type="evidence" value="ECO:0007669"/>
    <property type="project" value="TreeGrafter"/>
</dbReference>
<evidence type="ECO:0000256" key="2">
    <source>
        <dbReference type="ARBA" id="ARBA00022679"/>
    </source>
</evidence>
<organism evidence="5 6">
    <name type="scientific">Commensalibacter intestini</name>
    <dbReference type="NCBI Taxonomy" id="479936"/>
    <lineage>
        <taxon>Bacteria</taxon>
        <taxon>Pseudomonadati</taxon>
        <taxon>Pseudomonadota</taxon>
        <taxon>Alphaproteobacteria</taxon>
        <taxon>Acetobacterales</taxon>
        <taxon>Acetobacteraceae</taxon>
    </lineage>
</organism>
<protein>
    <submittedName>
        <fullName evidence="5">Glycosyl transferase</fullName>
    </submittedName>
</protein>
<dbReference type="Pfam" id="PF01075">
    <property type="entry name" value="Glyco_transf_9"/>
    <property type="match status" value="1"/>
</dbReference>
<dbReference type="InterPro" id="IPR049327">
    <property type="entry name" value="TibC/BAHTCr-like_N"/>
</dbReference>
<evidence type="ECO:0000256" key="3">
    <source>
        <dbReference type="SAM" id="MobiDB-lite"/>
    </source>
</evidence>
<accession>A0A251ZSV1</accession>
<dbReference type="PANTHER" id="PTHR30160">
    <property type="entry name" value="TETRAACYLDISACCHARIDE 4'-KINASE-RELATED"/>
    <property type="match status" value="1"/>
</dbReference>
<dbReference type="PANTHER" id="PTHR30160:SF1">
    <property type="entry name" value="LIPOPOLYSACCHARIDE 1,2-N-ACETYLGLUCOSAMINETRANSFERASE-RELATED"/>
    <property type="match status" value="1"/>
</dbReference>
<gene>
    <name evidence="5" type="ORF">HK18_03025</name>
</gene>
<proteinExistence type="predicted"/>
<comment type="caution">
    <text evidence="5">The sequence shown here is derived from an EMBL/GenBank/DDBJ whole genome shotgun (WGS) entry which is preliminary data.</text>
</comment>
<feature type="region of interest" description="Disordered" evidence="3">
    <location>
        <begin position="19"/>
        <end position="38"/>
    </location>
</feature>
<dbReference type="EMBL" id="JOPB01000022">
    <property type="protein sequence ID" value="OUI77732.1"/>
    <property type="molecule type" value="Genomic_DNA"/>
</dbReference>
<feature type="region of interest" description="Disordered" evidence="3">
    <location>
        <begin position="51"/>
        <end position="91"/>
    </location>
</feature>
<evidence type="ECO:0000259" key="4">
    <source>
        <dbReference type="Pfam" id="PF21129"/>
    </source>
</evidence>
<dbReference type="SUPFAM" id="SSF53756">
    <property type="entry name" value="UDP-Glycosyltransferase/glycogen phosphorylase"/>
    <property type="match status" value="1"/>
</dbReference>
<reference evidence="6" key="1">
    <citation type="submission" date="2014-06" db="EMBL/GenBank/DDBJ databases">
        <authorList>
            <person name="Winans N.J."/>
            <person name="Newell P.D."/>
            <person name="Douglas A.E."/>
        </authorList>
    </citation>
    <scope>NUCLEOTIDE SEQUENCE [LARGE SCALE GENOMIC DNA]</scope>
    <source>
        <strain evidence="6">DmL_052</strain>
    </source>
</reference>
<evidence type="ECO:0000256" key="1">
    <source>
        <dbReference type="ARBA" id="ARBA00022676"/>
    </source>
</evidence>
<keyword evidence="1" id="KW-0328">Glycosyltransferase</keyword>
<dbReference type="InterPro" id="IPR030929">
    <property type="entry name" value="Aah/TibC-like"/>
</dbReference>
<dbReference type="NCBIfam" id="TIGR04414">
    <property type="entry name" value="hepto_Aah_TibC"/>
    <property type="match status" value="1"/>
</dbReference>
<dbReference type="Gene3D" id="3.40.50.2000">
    <property type="entry name" value="Glycogen Phosphorylase B"/>
    <property type="match status" value="1"/>
</dbReference>
<dbReference type="Pfam" id="PF21129">
    <property type="entry name" value="TibC_1st"/>
    <property type="match status" value="1"/>
</dbReference>
<sequence length="488" mass="55053">MSEDSKVKIDVEGVDRIKLKTRDDQDVGSVAVHSTGAQQDAIIQNVAENFSPIIGGNNSEGQSGQASPESSAQPQQPKTTEQTLVQPPPVPTQAADSGIFYDFNFGMRVSVPKPPEGEGWRIQLYDKDAEVGLLDQPCFDVGHAATAKHHFLNGKITISKINKEGVQEVIFTHDYDAKGKDVLIVFPVGSLGDSLGWMPYADKFRKKHQCNVTVALGKPLIELFEKSYPEIKFLDATEYAKKEPKDRHPFYASYYIGLFFKDDDNHWQPQDFRQVGLHRTAGYILGVDPTEEAPKLTVDDDTRPIEEPYVVIATHASTQCKYWNNPYGWYHVVKFLKSVGYRVVCIDKEYAFGRDLVWNHIPNGVEDQTGPRSLKERARWLKHAEFFVGLSSGLAWLAWGAGVPSVIISGFTHPSTEYDTPYRVFSTHVCNGCWNDIRYQFDHSNFLYCPKHQNTPRQFECTKGISHQHVIETIKKIPGCRTEVIEQV</sequence>
<evidence type="ECO:0000313" key="5">
    <source>
        <dbReference type="EMBL" id="OUI77732.1"/>
    </source>
</evidence>
<keyword evidence="6" id="KW-1185">Reference proteome</keyword>
<dbReference type="GO" id="GO:0008713">
    <property type="term" value="F:ADP-heptose-lipopolysaccharide heptosyltransferase activity"/>
    <property type="evidence" value="ECO:0007669"/>
    <property type="project" value="TreeGrafter"/>
</dbReference>
<dbReference type="Proteomes" id="UP000194946">
    <property type="component" value="Unassembled WGS sequence"/>
</dbReference>
<dbReference type="InterPro" id="IPR002201">
    <property type="entry name" value="Glyco_trans_9"/>
</dbReference>
<dbReference type="RefSeq" id="WP_008855094.1">
    <property type="nucleotide sequence ID" value="NZ_JOPB01000022.1"/>
</dbReference>